<comment type="caution">
    <text evidence="3">The sequence shown here is derived from an EMBL/GenBank/DDBJ whole genome shotgun (WGS) entry which is preliminary data.</text>
</comment>
<dbReference type="InterPro" id="IPR045121">
    <property type="entry name" value="CoAse"/>
</dbReference>
<feature type="domain" description="Nudix hydrolase" evidence="2">
    <location>
        <begin position="63"/>
        <end position="199"/>
    </location>
</feature>
<evidence type="ECO:0000313" key="3">
    <source>
        <dbReference type="EMBL" id="TRM67761.1"/>
    </source>
</evidence>
<dbReference type="PANTHER" id="PTHR12992">
    <property type="entry name" value="NUDIX HYDROLASE"/>
    <property type="match status" value="1"/>
</dbReference>
<name>A0A550CSJ0_9AGAR</name>
<proteinExistence type="predicted"/>
<dbReference type="Proteomes" id="UP000320762">
    <property type="component" value="Unassembled WGS sequence"/>
</dbReference>
<sequence length="347" mass="38603">MSRPSRVDGASNLLKYHRPKQALRPGIKEHIPFITKESRQCLRNLASHKPRFLHHIMKKVPRERCAAVLVALFVGRKGDLYVLLSRRSSTLRSYAGDTSLPGGKVEATDRSFEDTARREAFEEIGLPPDKQKVLLLCTLDPFLAGNALVVVPIVVLVLDNTIRPILNDSEVTQLFSHPLASFLSETPPYSEAELSDMIPYHTTIDYPWEGPGPGPASHLAMPSASRLAMPPTSPAAPSTLSPDPFSDVDGPQETDPRKRKRRRTVRMHRFLTGREAGGIKPVFGLTAAILIHAASIGYGRAPDFEVNPPHAPSWRERIEWALLMHSGFQLARSKWRGEGARKRESKL</sequence>
<dbReference type="AlphaFoldDB" id="A0A550CSJ0"/>
<gene>
    <name evidence="3" type="ORF">BD626DRAFT_449791</name>
</gene>
<dbReference type="InterPro" id="IPR000086">
    <property type="entry name" value="NUDIX_hydrolase_dom"/>
</dbReference>
<dbReference type="STRING" id="97359.A0A550CSJ0"/>
<feature type="region of interest" description="Disordered" evidence="1">
    <location>
        <begin position="209"/>
        <end position="263"/>
    </location>
</feature>
<evidence type="ECO:0000313" key="4">
    <source>
        <dbReference type="Proteomes" id="UP000320762"/>
    </source>
</evidence>
<evidence type="ECO:0000259" key="2">
    <source>
        <dbReference type="PROSITE" id="PS51462"/>
    </source>
</evidence>
<dbReference type="EMBL" id="VDMD01000002">
    <property type="protein sequence ID" value="TRM67761.1"/>
    <property type="molecule type" value="Genomic_DNA"/>
</dbReference>
<dbReference type="Pfam" id="PF00293">
    <property type="entry name" value="NUDIX"/>
    <property type="match status" value="1"/>
</dbReference>
<evidence type="ECO:0000256" key="1">
    <source>
        <dbReference type="SAM" id="MobiDB-lite"/>
    </source>
</evidence>
<feature type="compositionally biased region" description="Low complexity" evidence="1">
    <location>
        <begin position="227"/>
        <end position="244"/>
    </location>
</feature>
<dbReference type="GO" id="GO:0015938">
    <property type="term" value="P:coenzyme A catabolic process"/>
    <property type="evidence" value="ECO:0007669"/>
    <property type="project" value="TreeGrafter"/>
</dbReference>
<dbReference type="GO" id="GO:0010945">
    <property type="term" value="F:coenzyme A diphosphatase activity"/>
    <property type="evidence" value="ECO:0007669"/>
    <property type="project" value="InterPro"/>
</dbReference>
<dbReference type="PROSITE" id="PS51462">
    <property type="entry name" value="NUDIX"/>
    <property type="match status" value="1"/>
</dbReference>
<reference evidence="3 4" key="1">
    <citation type="journal article" date="2019" name="New Phytol.">
        <title>Comparative genomics reveals unique wood-decay strategies and fruiting body development in the Schizophyllaceae.</title>
        <authorList>
            <person name="Almasi E."/>
            <person name="Sahu N."/>
            <person name="Krizsan K."/>
            <person name="Balint B."/>
            <person name="Kovacs G.M."/>
            <person name="Kiss B."/>
            <person name="Cseklye J."/>
            <person name="Drula E."/>
            <person name="Henrissat B."/>
            <person name="Nagy I."/>
            <person name="Chovatia M."/>
            <person name="Adam C."/>
            <person name="LaButti K."/>
            <person name="Lipzen A."/>
            <person name="Riley R."/>
            <person name="Grigoriev I.V."/>
            <person name="Nagy L.G."/>
        </authorList>
    </citation>
    <scope>NUCLEOTIDE SEQUENCE [LARGE SCALE GENOMIC DNA]</scope>
    <source>
        <strain evidence="3 4">NL-1724</strain>
    </source>
</reference>
<keyword evidence="4" id="KW-1185">Reference proteome</keyword>
<dbReference type="CDD" id="cd03426">
    <property type="entry name" value="NUDIX_CoAse_Nudt7"/>
    <property type="match status" value="1"/>
</dbReference>
<protein>
    <submittedName>
        <fullName evidence="3">NUDIX hydrolase domain-like protein</fullName>
    </submittedName>
</protein>
<dbReference type="OrthoDB" id="10260614at2759"/>
<organism evidence="3 4">
    <name type="scientific">Schizophyllum amplum</name>
    <dbReference type="NCBI Taxonomy" id="97359"/>
    <lineage>
        <taxon>Eukaryota</taxon>
        <taxon>Fungi</taxon>
        <taxon>Dikarya</taxon>
        <taxon>Basidiomycota</taxon>
        <taxon>Agaricomycotina</taxon>
        <taxon>Agaricomycetes</taxon>
        <taxon>Agaricomycetidae</taxon>
        <taxon>Agaricales</taxon>
        <taxon>Schizophyllaceae</taxon>
        <taxon>Schizophyllum</taxon>
    </lineage>
</organism>
<dbReference type="PANTHER" id="PTHR12992:SF45">
    <property type="entry name" value="NUDIX HYDROLASE DOMAIN-CONTAINING PROTEIN"/>
    <property type="match status" value="1"/>
</dbReference>
<dbReference type="SUPFAM" id="SSF55811">
    <property type="entry name" value="Nudix"/>
    <property type="match status" value="1"/>
</dbReference>
<dbReference type="InterPro" id="IPR015797">
    <property type="entry name" value="NUDIX_hydrolase-like_dom_sf"/>
</dbReference>
<keyword evidence="3" id="KW-0378">Hydrolase</keyword>
<accession>A0A550CSJ0</accession>
<dbReference type="Gene3D" id="3.90.79.10">
    <property type="entry name" value="Nucleoside Triphosphate Pyrophosphohydrolase"/>
    <property type="match status" value="1"/>
</dbReference>